<name>A0ABW3CGL8_9ACTN</name>
<evidence type="ECO:0000256" key="3">
    <source>
        <dbReference type="ARBA" id="ARBA00023163"/>
    </source>
</evidence>
<evidence type="ECO:0000256" key="4">
    <source>
        <dbReference type="SAM" id="MobiDB-lite"/>
    </source>
</evidence>
<feature type="region of interest" description="Disordered" evidence="4">
    <location>
        <begin position="84"/>
        <end position="106"/>
    </location>
</feature>
<proteinExistence type="predicted"/>
<dbReference type="Pfam" id="PF00392">
    <property type="entry name" value="GntR"/>
    <property type="match status" value="1"/>
</dbReference>
<dbReference type="SUPFAM" id="SSF46785">
    <property type="entry name" value="Winged helix' DNA-binding domain"/>
    <property type="match status" value="1"/>
</dbReference>
<evidence type="ECO:0000313" key="6">
    <source>
        <dbReference type="EMBL" id="MFD0852721.1"/>
    </source>
</evidence>
<comment type="caution">
    <text evidence="6">The sequence shown here is derived from an EMBL/GenBank/DDBJ whole genome shotgun (WGS) entry which is preliminary data.</text>
</comment>
<dbReference type="PROSITE" id="PS50949">
    <property type="entry name" value="HTH_GNTR"/>
    <property type="match status" value="1"/>
</dbReference>
<dbReference type="InterPro" id="IPR036390">
    <property type="entry name" value="WH_DNA-bd_sf"/>
</dbReference>
<evidence type="ECO:0000259" key="5">
    <source>
        <dbReference type="PROSITE" id="PS50949"/>
    </source>
</evidence>
<organism evidence="6 7">
    <name type="scientific">Actinomadura adrarensis</name>
    <dbReference type="NCBI Taxonomy" id="1819600"/>
    <lineage>
        <taxon>Bacteria</taxon>
        <taxon>Bacillati</taxon>
        <taxon>Actinomycetota</taxon>
        <taxon>Actinomycetes</taxon>
        <taxon>Streptosporangiales</taxon>
        <taxon>Thermomonosporaceae</taxon>
        <taxon>Actinomadura</taxon>
    </lineage>
</organism>
<dbReference type="InterPro" id="IPR000524">
    <property type="entry name" value="Tscrpt_reg_HTH_GntR"/>
</dbReference>
<dbReference type="Gene3D" id="1.10.10.10">
    <property type="entry name" value="Winged helix-like DNA-binding domain superfamily/Winged helix DNA-binding domain"/>
    <property type="match status" value="1"/>
</dbReference>
<dbReference type="PANTHER" id="PTHR44846">
    <property type="entry name" value="MANNOSYL-D-GLYCERATE TRANSPORT/METABOLISM SYSTEM REPRESSOR MNGR-RELATED"/>
    <property type="match status" value="1"/>
</dbReference>
<sequence length="106" mass="11319">MVGVSDTSQRKKSDLFAGSDAAGPAYLKPVKSAPQQISEAIRQSILDGSLAPGAELPTEAEMAATFNVSRPTLREALRELHSGGLLVPGRGRGNHHRVAEFSPRWL</sequence>
<protein>
    <submittedName>
        <fullName evidence="6">GntR family transcriptional regulator</fullName>
    </submittedName>
</protein>
<dbReference type="EMBL" id="JBHTIR010001578">
    <property type="protein sequence ID" value="MFD0852721.1"/>
    <property type="molecule type" value="Genomic_DNA"/>
</dbReference>
<evidence type="ECO:0000256" key="2">
    <source>
        <dbReference type="ARBA" id="ARBA00023125"/>
    </source>
</evidence>
<gene>
    <name evidence="6" type="ORF">ACFQ07_10825</name>
</gene>
<keyword evidence="1" id="KW-0805">Transcription regulation</keyword>
<dbReference type="PRINTS" id="PR00035">
    <property type="entry name" value="HTHGNTR"/>
</dbReference>
<evidence type="ECO:0000256" key="1">
    <source>
        <dbReference type="ARBA" id="ARBA00023015"/>
    </source>
</evidence>
<dbReference type="PANTHER" id="PTHR44846:SF17">
    <property type="entry name" value="GNTR-FAMILY TRANSCRIPTIONAL REGULATOR"/>
    <property type="match status" value="1"/>
</dbReference>
<accession>A0ABW3CGL8</accession>
<dbReference type="Proteomes" id="UP001597083">
    <property type="component" value="Unassembled WGS sequence"/>
</dbReference>
<dbReference type="CDD" id="cd07377">
    <property type="entry name" value="WHTH_GntR"/>
    <property type="match status" value="1"/>
</dbReference>
<keyword evidence="7" id="KW-1185">Reference proteome</keyword>
<feature type="non-terminal residue" evidence="6">
    <location>
        <position position="106"/>
    </location>
</feature>
<dbReference type="InterPro" id="IPR050679">
    <property type="entry name" value="Bact_HTH_transcr_reg"/>
</dbReference>
<dbReference type="SMART" id="SM00345">
    <property type="entry name" value="HTH_GNTR"/>
    <property type="match status" value="1"/>
</dbReference>
<evidence type="ECO:0000313" key="7">
    <source>
        <dbReference type="Proteomes" id="UP001597083"/>
    </source>
</evidence>
<keyword evidence="2" id="KW-0238">DNA-binding</keyword>
<dbReference type="InterPro" id="IPR036388">
    <property type="entry name" value="WH-like_DNA-bd_sf"/>
</dbReference>
<keyword evidence="3" id="KW-0804">Transcription</keyword>
<feature type="region of interest" description="Disordered" evidence="4">
    <location>
        <begin position="1"/>
        <end position="24"/>
    </location>
</feature>
<feature type="domain" description="HTH gntR-type" evidence="5">
    <location>
        <begin position="31"/>
        <end position="99"/>
    </location>
</feature>
<reference evidence="7" key="1">
    <citation type="journal article" date="2019" name="Int. J. Syst. Evol. Microbiol.">
        <title>The Global Catalogue of Microorganisms (GCM) 10K type strain sequencing project: providing services to taxonomists for standard genome sequencing and annotation.</title>
        <authorList>
            <consortium name="The Broad Institute Genomics Platform"/>
            <consortium name="The Broad Institute Genome Sequencing Center for Infectious Disease"/>
            <person name="Wu L."/>
            <person name="Ma J."/>
        </authorList>
    </citation>
    <scope>NUCLEOTIDE SEQUENCE [LARGE SCALE GENOMIC DNA]</scope>
    <source>
        <strain evidence="7">JCM 31696</strain>
    </source>
</reference>